<comment type="caution">
    <text evidence="2">The sequence shown here is derived from an EMBL/GenBank/DDBJ whole genome shotgun (WGS) entry which is preliminary data.</text>
</comment>
<evidence type="ECO:0000256" key="1">
    <source>
        <dbReference type="SAM" id="Phobius"/>
    </source>
</evidence>
<gene>
    <name evidence="2" type="ORF">HLV39_03840</name>
</gene>
<keyword evidence="1" id="KW-1133">Transmembrane helix</keyword>
<protein>
    <submittedName>
        <fullName evidence="2">Uncharacterized protein</fullName>
    </submittedName>
</protein>
<feature type="transmembrane region" description="Helical" evidence="1">
    <location>
        <begin position="71"/>
        <end position="95"/>
    </location>
</feature>
<keyword evidence="1" id="KW-0472">Membrane</keyword>
<evidence type="ECO:0000313" key="2">
    <source>
        <dbReference type="EMBL" id="NWN90633.1"/>
    </source>
</evidence>
<sequence length="170" mass="17889">MSDSVLGENYSHKISAEFDSESAANNAVDVLVRAGIPASQTEIVRPDDPDMAIKVEPEVQGVARSLAKTHVVLGVAGLVFGLVLAALLVAVGPTLTQSSPVMTFIALGFLCPIVALLLAGAISIRPDHDPVIEKTRMANKAGRWTVVAHCASLEQQKEAKEAMGSDIQSF</sequence>
<dbReference type="Proteomes" id="UP000536442">
    <property type="component" value="Unassembled WGS sequence"/>
</dbReference>
<name>A0A851HNN6_9GAMM</name>
<keyword evidence="1" id="KW-0812">Transmembrane</keyword>
<proteinExistence type="predicted"/>
<reference evidence="2 3" key="1">
    <citation type="submission" date="2020-03" db="EMBL/GenBank/DDBJ databases">
        <title>Metagenomic, metatranscriptomic, and metabolomic analyses revealed the key microbes and metabolic features during the fermentation of ganjang, Korean traditional soy sauce.</title>
        <authorList>
            <person name="Chun B.H."/>
            <person name="Jeon C.O."/>
        </authorList>
    </citation>
    <scope>NUCLEOTIDE SEQUENCE [LARGE SCALE GENOMIC DNA]</scope>
    <source>
        <strain evidence="2 3">KG14</strain>
    </source>
</reference>
<accession>A0A851HNN6</accession>
<evidence type="ECO:0000313" key="3">
    <source>
        <dbReference type="Proteomes" id="UP000536442"/>
    </source>
</evidence>
<dbReference type="EMBL" id="JABEVQ010000002">
    <property type="protein sequence ID" value="NWN90633.1"/>
    <property type="molecule type" value="Genomic_DNA"/>
</dbReference>
<dbReference type="AlphaFoldDB" id="A0A851HNN6"/>
<organism evidence="2 3">
    <name type="scientific">Marinobacter adhaerens</name>
    <dbReference type="NCBI Taxonomy" id="1033846"/>
    <lineage>
        <taxon>Bacteria</taxon>
        <taxon>Pseudomonadati</taxon>
        <taxon>Pseudomonadota</taxon>
        <taxon>Gammaproteobacteria</taxon>
        <taxon>Pseudomonadales</taxon>
        <taxon>Marinobacteraceae</taxon>
        <taxon>Marinobacter</taxon>
    </lineage>
</organism>
<keyword evidence="3" id="KW-1185">Reference proteome</keyword>
<feature type="transmembrane region" description="Helical" evidence="1">
    <location>
        <begin position="101"/>
        <end position="124"/>
    </location>
</feature>